<dbReference type="EMBL" id="CP006696">
    <property type="protein sequence ID" value="AIC10984.1"/>
    <property type="molecule type" value="Genomic_DNA"/>
</dbReference>
<dbReference type="KEGG" id="xfs:D934_01730"/>
<gene>
    <name evidence="1" type="ORF">D934_01730</name>
</gene>
<dbReference type="AlphaFoldDB" id="A0A060H2K8"/>
<organism evidence="1 2">
    <name type="scientific">Xylella fastidiosa subsp. sandyi Ann-1</name>
    <dbReference type="NCBI Taxonomy" id="155920"/>
    <lineage>
        <taxon>Bacteria</taxon>
        <taxon>Pseudomonadati</taxon>
        <taxon>Pseudomonadota</taxon>
        <taxon>Gammaproteobacteria</taxon>
        <taxon>Lysobacterales</taxon>
        <taxon>Lysobacteraceae</taxon>
        <taxon>Xylella</taxon>
    </lineage>
</organism>
<evidence type="ECO:0000313" key="1">
    <source>
        <dbReference type="EMBL" id="AIC10984.1"/>
    </source>
</evidence>
<name>A0A060H2K8_XYLFS</name>
<dbReference type="Proteomes" id="UP000027215">
    <property type="component" value="Chromosome"/>
</dbReference>
<dbReference type="PATRIC" id="fig|155920.8.peg.406"/>
<dbReference type="HOGENOM" id="CLU_3067775_0_0_6"/>
<protein>
    <submittedName>
        <fullName evidence="1">Uncharacterized protein</fullName>
    </submittedName>
</protein>
<reference evidence="1 2" key="1">
    <citation type="submission" date="2013-08" db="EMBL/GenBank/DDBJ databases">
        <authorList>
            <person name="Stouthamer R."/>
            <person name="Nunney L."/>
        </authorList>
    </citation>
    <scope>NUCLEOTIDE SEQUENCE [LARGE SCALE GENOMIC DNA]</scope>
    <source>
        <strain evidence="2">ann-1</strain>
    </source>
</reference>
<evidence type="ECO:0000313" key="2">
    <source>
        <dbReference type="Proteomes" id="UP000027215"/>
    </source>
</evidence>
<proteinExistence type="predicted"/>
<accession>A0A060H2K8</accession>
<sequence>MTLAKQQEVDIRKVIKGEMERFLSNPLIEAASHYKRVLKRTRKMAIPIVKQAK</sequence>